<dbReference type="InParanoid" id="A0A2S8SW74"/>
<reference evidence="2 3" key="1">
    <citation type="journal article" date="2018" name="Syst. Appl. Microbiol.">
        <title>Abditibacterium utsteinense sp. nov., the first cultivated member of candidate phylum FBP, isolated from ice-free Antarctic soil samples.</title>
        <authorList>
            <person name="Tahon G."/>
            <person name="Tytgat B."/>
            <person name="Lebbe L."/>
            <person name="Carlier A."/>
            <person name="Willems A."/>
        </authorList>
    </citation>
    <scope>NUCLEOTIDE SEQUENCE [LARGE SCALE GENOMIC DNA]</scope>
    <source>
        <strain evidence="2 3">LMG 29911</strain>
    </source>
</reference>
<accession>A0A2S8SW74</accession>
<evidence type="ECO:0008006" key="4">
    <source>
        <dbReference type="Google" id="ProtNLM"/>
    </source>
</evidence>
<dbReference type="Proteomes" id="UP000237684">
    <property type="component" value="Unassembled WGS sequence"/>
</dbReference>
<feature type="chain" id="PRO_5015771736" description="YXWGXW repeat-containing protein" evidence="1">
    <location>
        <begin position="25"/>
        <end position="236"/>
    </location>
</feature>
<proteinExistence type="predicted"/>
<gene>
    <name evidence="2" type="ORF">B1R32_10253</name>
</gene>
<evidence type="ECO:0000313" key="3">
    <source>
        <dbReference type="Proteomes" id="UP000237684"/>
    </source>
</evidence>
<dbReference type="EMBL" id="NIGF01000002">
    <property type="protein sequence ID" value="PQV65046.1"/>
    <property type="molecule type" value="Genomic_DNA"/>
</dbReference>
<evidence type="ECO:0000313" key="2">
    <source>
        <dbReference type="EMBL" id="PQV65046.1"/>
    </source>
</evidence>
<keyword evidence="1" id="KW-0732">Signal</keyword>
<comment type="caution">
    <text evidence="2">The sequence shown here is derived from an EMBL/GenBank/DDBJ whole genome shotgun (WGS) entry which is preliminary data.</text>
</comment>
<keyword evidence="3" id="KW-1185">Reference proteome</keyword>
<evidence type="ECO:0000256" key="1">
    <source>
        <dbReference type="SAM" id="SignalP"/>
    </source>
</evidence>
<sequence>MQFLKLPFLLGALGATTLVGSAQAQTSSHTSKTVDAAGNVTRTTTQTPLSNAPSAAAFIAGQGVLGANSTTSSARSYRGRGRGSRDYYYPAPPAYPYPAPAYNNYYYPALPSTTEITPRPYNWTVPSTITNIPLGTYYNGYPAPAYPSYPGYPSYPAAGYGYPAPAYGYPAPAYGYPAYPGVPYPAYGGVYYNGVGNGGIYSQSQDSGYGLSVGNGGISVQLGNRRTTSSTTVTRY</sequence>
<feature type="signal peptide" evidence="1">
    <location>
        <begin position="1"/>
        <end position="24"/>
    </location>
</feature>
<dbReference type="AlphaFoldDB" id="A0A2S8SW74"/>
<name>A0A2S8SW74_9BACT</name>
<organism evidence="2 3">
    <name type="scientific">Abditibacterium utsteinense</name>
    <dbReference type="NCBI Taxonomy" id="1960156"/>
    <lineage>
        <taxon>Bacteria</taxon>
        <taxon>Pseudomonadati</taxon>
        <taxon>Abditibacteriota</taxon>
        <taxon>Abditibacteriia</taxon>
        <taxon>Abditibacteriales</taxon>
        <taxon>Abditibacteriaceae</taxon>
        <taxon>Abditibacterium</taxon>
    </lineage>
</organism>
<protein>
    <recommendedName>
        <fullName evidence="4">YXWGXW repeat-containing protein</fullName>
    </recommendedName>
</protein>
<dbReference type="RefSeq" id="WP_105482354.1">
    <property type="nucleotide sequence ID" value="NZ_NIGF01000002.1"/>
</dbReference>